<dbReference type="CDD" id="cd08954">
    <property type="entry name" value="KR_1_FAS_SDR_x"/>
    <property type="match status" value="1"/>
</dbReference>
<feature type="domain" description="PKS/mFAS DH" evidence="8">
    <location>
        <begin position="921"/>
        <end position="1207"/>
    </location>
</feature>
<dbReference type="InterPro" id="IPR014031">
    <property type="entry name" value="Ketoacyl_synth_C"/>
</dbReference>
<feature type="domain" description="Carrier" evidence="6">
    <location>
        <begin position="2281"/>
        <end position="2362"/>
    </location>
</feature>
<dbReference type="SUPFAM" id="SSF50129">
    <property type="entry name" value="GroES-like"/>
    <property type="match status" value="1"/>
</dbReference>
<dbReference type="InterPro" id="IPR016035">
    <property type="entry name" value="Acyl_Trfase/lysoPLipase"/>
</dbReference>
<evidence type="ECO:0000313" key="10">
    <source>
        <dbReference type="Proteomes" id="UP000076078"/>
    </source>
</evidence>
<dbReference type="Gene3D" id="3.40.47.10">
    <property type="match status" value="1"/>
</dbReference>
<dbReference type="InterPro" id="IPR013968">
    <property type="entry name" value="PKS_KR"/>
</dbReference>
<gene>
    <name evidence="9" type="ORF">DLAC_09614</name>
</gene>
<dbReference type="InterPro" id="IPR013154">
    <property type="entry name" value="ADH-like_N"/>
</dbReference>
<dbReference type="GO" id="GO:0016491">
    <property type="term" value="F:oxidoreductase activity"/>
    <property type="evidence" value="ECO:0007669"/>
    <property type="project" value="InterPro"/>
</dbReference>
<dbReference type="SUPFAM" id="SSF47336">
    <property type="entry name" value="ACP-like"/>
    <property type="match status" value="1"/>
</dbReference>
<dbReference type="SUPFAM" id="SSF55048">
    <property type="entry name" value="Probable ACP-binding domain of malonyl-CoA ACP transacylase"/>
    <property type="match status" value="1"/>
</dbReference>
<dbReference type="OrthoDB" id="329835at2759"/>
<dbReference type="CDD" id="cd00833">
    <property type="entry name" value="PKS"/>
    <property type="match status" value="1"/>
</dbReference>
<organism evidence="9 10">
    <name type="scientific">Tieghemostelium lacteum</name>
    <name type="common">Slime mold</name>
    <name type="synonym">Dictyostelium lacteum</name>
    <dbReference type="NCBI Taxonomy" id="361077"/>
    <lineage>
        <taxon>Eukaryota</taxon>
        <taxon>Amoebozoa</taxon>
        <taxon>Evosea</taxon>
        <taxon>Eumycetozoa</taxon>
        <taxon>Dictyostelia</taxon>
        <taxon>Dictyosteliales</taxon>
        <taxon>Raperosteliaceae</taxon>
        <taxon>Tieghemostelium</taxon>
    </lineage>
</organism>
<dbReference type="InterPro" id="IPR032821">
    <property type="entry name" value="PKS_assoc"/>
</dbReference>
<dbReference type="Pfam" id="PF08240">
    <property type="entry name" value="ADH_N"/>
    <property type="match status" value="1"/>
</dbReference>
<dbReference type="InterPro" id="IPR009081">
    <property type="entry name" value="PP-bd_ACP"/>
</dbReference>
<dbReference type="PROSITE" id="PS50075">
    <property type="entry name" value="CARRIER"/>
    <property type="match status" value="1"/>
</dbReference>
<evidence type="ECO:0000259" key="7">
    <source>
        <dbReference type="PROSITE" id="PS52004"/>
    </source>
</evidence>
<dbReference type="CDD" id="cd05195">
    <property type="entry name" value="enoyl_red"/>
    <property type="match status" value="1"/>
</dbReference>
<evidence type="ECO:0000259" key="6">
    <source>
        <dbReference type="PROSITE" id="PS50075"/>
    </source>
</evidence>
<feature type="active site" description="Proton acceptor; for dehydratase activity" evidence="5">
    <location>
        <position position="958"/>
    </location>
</feature>
<dbReference type="SMART" id="SM00822">
    <property type="entry name" value="PKS_KR"/>
    <property type="match status" value="1"/>
</dbReference>
<accession>A0A151Z6T6</accession>
<dbReference type="Gene3D" id="3.10.129.110">
    <property type="entry name" value="Polyketide synthase dehydratase"/>
    <property type="match status" value="1"/>
</dbReference>
<dbReference type="Pfam" id="PF13602">
    <property type="entry name" value="ADH_zinc_N_2"/>
    <property type="match status" value="1"/>
</dbReference>
<dbReference type="InterPro" id="IPR057326">
    <property type="entry name" value="KR_dom"/>
</dbReference>
<dbReference type="PANTHER" id="PTHR45681:SF6">
    <property type="entry name" value="POLYKETIDE SYNTHASE 37"/>
    <property type="match status" value="1"/>
</dbReference>
<dbReference type="SMART" id="SM00827">
    <property type="entry name" value="PKS_AT"/>
    <property type="match status" value="1"/>
</dbReference>
<dbReference type="InterPro" id="IPR020843">
    <property type="entry name" value="ER"/>
</dbReference>
<comment type="cofactor">
    <cofactor evidence="1">
        <name>pantetheine 4'-phosphate</name>
        <dbReference type="ChEBI" id="CHEBI:47942"/>
    </cofactor>
</comment>
<dbReference type="SMART" id="SM00829">
    <property type="entry name" value="PKS_ER"/>
    <property type="match status" value="1"/>
</dbReference>
<dbReference type="InterPro" id="IPR014030">
    <property type="entry name" value="Ketoacyl_synth_N"/>
</dbReference>
<evidence type="ECO:0000256" key="1">
    <source>
        <dbReference type="ARBA" id="ARBA00001957"/>
    </source>
</evidence>
<dbReference type="OMA" id="EYGIDSH"/>
<evidence type="ECO:0000256" key="2">
    <source>
        <dbReference type="ARBA" id="ARBA00022450"/>
    </source>
</evidence>
<keyword evidence="2" id="KW-0596">Phosphopantetheine</keyword>
<feature type="region of interest" description="N-terminal hotdog fold" evidence="5">
    <location>
        <begin position="921"/>
        <end position="1047"/>
    </location>
</feature>
<dbReference type="InterPro" id="IPR014043">
    <property type="entry name" value="Acyl_transferase_dom"/>
</dbReference>
<feature type="active site" description="Proton donor; for dehydratase activity" evidence="5">
    <location>
        <position position="1120"/>
    </location>
</feature>
<dbReference type="Gene3D" id="3.40.50.720">
    <property type="entry name" value="NAD(P)-binding Rossmann-like Domain"/>
    <property type="match status" value="2"/>
</dbReference>
<dbReference type="Pfam" id="PF00109">
    <property type="entry name" value="ketoacyl-synt"/>
    <property type="match status" value="1"/>
</dbReference>
<dbReference type="InterPro" id="IPR049900">
    <property type="entry name" value="PKS_mFAS_DH"/>
</dbReference>
<dbReference type="Gene3D" id="1.10.1200.10">
    <property type="entry name" value="ACP-like"/>
    <property type="match status" value="1"/>
</dbReference>
<feature type="domain" description="Ketosynthase family 3 (KS3)" evidence="7">
    <location>
        <begin position="10"/>
        <end position="430"/>
    </location>
</feature>
<dbReference type="SUPFAM" id="SSF51735">
    <property type="entry name" value="NAD(P)-binding Rossmann-fold domains"/>
    <property type="match status" value="2"/>
</dbReference>
<dbReference type="InterPro" id="IPR049552">
    <property type="entry name" value="PKS_DH_N"/>
</dbReference>
<dbReference type="STRING" id="361077.A0A151Z6T6"/>
<proteinExistence type="predicted"/>
<dbReference type="GO" id="GO:0016746">
    <property type="term" value="F:acyltransferase activity"/>
    <property type="evidence" value="ECO:0007669"/>
    <property type="project" value="InterPro"/>
</dbReference>
<evidence type="ECO:0000259" key="8">
    <source>
        <dbReference type="PROSITE" id="PS52019"/>
    </source>
</evidence>
<reference evidence="9 10" key="1">
    <citation type="submission" date="2015-12" db="EMBL/GenBank/DDBJ databases">
        <title>Dictyostelia acquired genes for synthesis and detection of signals that induce cell-type specialization by lateral gene transfer from prokaryotes.</title>
        <authorList>
            <person name="Gloeckner G."/>
            <person name="Schaap P."/>
        </authorList>
    </citation>
    <scope>NUCLEOTIDE SEQUENCE [LARGE SCALE GENOMIC DNA]</scope>
    <source>
        <strain evidence="9 10">TK</strain>
    </source>
</reference>
<dbReference type="SUPFAM" id="SSF53901">
    <property type="entry name" value="Thiolase-like"/>
    <property type="match status" value="1"/>
</dbReference>
<dbReference type="Gene3D" id="3.40.366.10">
    <property type="entry name" value="Malonyl-Coenzyme A Acyl Carrier Protein, domain 2"/>
    <property type="match status" value="1"/>
</dbReference>
<evidence type="ECO:0000256" key="5">
    <source>
        <dbReference type="PROSITE-ProRule" id="PRU01363"/>
    </source>
</evidence>
<dbReference type="InterPro" id="IPR011032">
    <property type="entry name" value="GroES-like_sf"/>
</dbReference>
<name>A0A151Z6T6_TIELA</name>
<evidence type="ECO:0000313" key="9">
    <source>
        <dbReference type="EMBL" id="KYQ89648.1"/>
    </source>
</evidence>
<dbReference type="InterPro" id="IPR036736">
    <property type="entry name" value="ACP-like_sf"/>
</dbReference>
<sequence length="2362" mass="269134">MLQNNIDFKDSDIAVIGIGCRFPGDSNSPKELWENLTNKNFSGIVEVPEERWSPLFHQQGMIGNSKSGLIDFKHWKQFDSLFFGISPQESTNIDPQERMLNVLLWEALEDAHIRPSEFRGSDTSVFIGSMHNDYPNIRLVQKSTTHSSGTSSTFLSNSLSFAFDLRGASMTLDSACSSSLNAIHLGCQTILNGESQISICGGVNALFDPLISINYSRLGILSKKGVSRPFDSDADGYIRGEGAGLVVLKKLSKAILDKDRIYCVIRGSCSNSDGQNQKNYSTQPSGQAQYENIVQTLNRFEIPRSDIFYVEAHGTGTPVGDPIEVEALSRIFKDHHSSDNPLYIGSLKSQFGHTEPAAGVASLIKVAMMLKHRKLSPNINFINPNPKIDFDNWNIKVVTDFIDFPQDQIITVGLNSFGFGGSNCFMAIQEYQPINDQITTKIPIEESEYLIPFSVKSQLSFDKYIDEVIRRKSNINNDESFHDFVRYQCQSKDLNLHKRITLSCKDWNDLISKRNLMISDSETRSNDLTSIVYVFCGQGPQWKEMNDYLYQHNHIFRNSVQQCDNLMKEYFGYSILDKLRSIASDSNEIHHPIIAQPSLFLFQFGMMNLLKSWGIQPDAVVGHSFGEVTSALCSGIITLENAIKIVYFRSTLQQLTVGSGRLLSIGIGIDKYNELIDKSEQLQSLKDKIEIACFNSPDSIVLTSDEDNLKTIQNHLQDQGIFSSFLGTPCSFHSSKQESIRDKVIESLSDLPQSSTPKIPFFSTVTGQQMKEDSFYNNEYIYQNLRQPVRFNESTQSIYQFINDKQKQQPNSSTIFIEISPHPTLSFYIPQCIKVTPNYSINYNNNKITTLSLIHKKKSIPEQIQQTLSQLYLNGINLNFQSAQFQSEELHNSSFKYRTDWIPKYQWDSQEYWNTPKILRNDILPSANLLGKNKEHGITVLETLIDLQKPAFEFLKGHIIKGKVIFPGCGYLDIILKQYPKQDLTIYNLICEKPLLISNDRPVIIQTIIQPTMTRSEFRIDFYCRDTITEKWTKTTHGRFALHSLDYQKSQFDIDKIRKECSFARLNKTEIYNRLVQLGLPYGPSFQRVKYMDISSFSTFTVLDAVNKDKSFYFNAATLDSASHGLMSGIEPPQDLVLDTVELLNYYPSNMTSDQPDTLYIYGLGNGQTSNSSTGTVYIINPVNGRSIIHMRVKMTSIVKIKHITPTGLFNIKYPSKEIFTYHWQPKESILSDIDHQYDLNNSQPMNMLKHKFYQLKNIKISGKHLIKILFFNDDDAANNNNEMNLNSIISIIESQLTDNSQFIIDITNLATTKNVTEINESLNDKHHRISIRNRSIQHGIESFDPEKEFIHKSNFDLIILPSSILKSMKDDNGEKTKSILSHLHNLLIPKGSLMIFDKQQQEEADQEVSINTTLISQLSNVGFSFNNQIQSSSKVSSKSIFCYKNDFFNSKQNNSNNNLIIIPSSISITDNQQLMRSIDLIFNKQQYQIMNCNDFLSSETTPIDQNQNIFYYGINMNKENYIQISMEYIRIAQFLHKSQSKSKYILLTENFDSMNNLNYFNGSLIGCFRNLGKTELIDAYSINFDQDSIKSKKSPLITSMIDSNMIGCDKEIIIRNGHVQIQKLHQDDFKSNLYETDLNKLYLRCNSKLLMEYFPKPELQPFEYEVKVMAAGINFKDNMFYKGLLPLDMYPEGTDIYNPPIGLEFSGIVTRMGSKCTKFKIGERVIGGGLYTVASHVYVHEHKFTHLPDNISFVDGASVQITYLTSYYSLFSLVNIEAFGSILIHSAAGGVGLSTLNLLKWKKYQGKIFVSVGSKEKEQYLRDHYGDMITDYYNSRTVAFGQEIIDKYGGVDIIINTLSGDFTSTNFSCLTKIGRIVDLSVTQLVENETLDLGQFRYSKAFIPFELSAYREVKPLECVNYTDIILEAISKGELELFPIKQYRSDQMKEAIEYIAESKHIGKLAINFENIEQEVISPMLKQFKENPKLSPIENQRILKYNYQMRNIKDTLLITGQSGVVIPVLKWILQRSPNLKNVIILSKSSCKWEIEWVKNCNKHIQFYFRQCDVSEKSDIQRCIENIQLEHSQTLSIKSVLHFAAIYDSTDFPEMNESIFTETHKPKAIGAINLHEISIEQQWNLDHFILFSSTSGFTGSNKQSHYNSANLLLDHLAEFRRSIGLNAVSINYGAMGGTGFVSTNKAIEEYLQSEGMNLVSIPKILGGLDIALQIDQKSISNFQCSNNSFVKMYYVGKLLRNVLDHLIPKPDQIHQLFNNDNITSEFTTINDSVQSKVIQMVSQLLSIEVSKLNPDIKLKDYGIDSLVTTQLKTSIEDTYEQTRSQFTHIQLISNSTNSIAHKISYIINK</sequence>
<dbReference type="InterPro" id="IPR016036">
    <property type="entry name" value="Malonyl_transacylase_ACP-bd"/>
</dbReference>
<dbReference type="Pfam" id="PF16197">
    <property type="entry name" value="KAsynt_C_assoc"/>
    <property type="match status" value="1"/>
</dbReference>
<dbReference type="PROSITE" id="PS52004">
    <property type="entry name" value="KS3_2"/>
    <property type="match status" value="1"/>
</dbReference>
<dbReference type="Pfam" id="PF00698">
    <property type="entry name" value="Acyl_transf_1"/>
    <property type="match status" value="1"/>
</dbReference>
<keyword evidence="3" id="KW-0597">Phosphoprotein</keyword>
<dbReference type="Pfam" id="PF23297">
    <property type="entry name" value="ACP_SdgA_C"/>
    <property type="match status" value="1"/>
</dbReference>
<dbReference type="InterPro" id="IPR042104">
    <property type="entry name" value="PKS_dehydratase_sf"/>
</dbReference>
<dbReference type="InterPro" id="IPR036291">
    <property type="entry name" value="NAD(P)-bd_dom_sf"/>
</dbReference>
<dbReference type="Proteomes" id="UP000076078">
    <property type="component" value="Unassembled WGS sequence"/>
</dbReference>
<evidence type="ECO:0000256" key="4">
    <source>
        <dbReference type="ARBA" id="ARBA00022679"/>
    </source>
</evidence>
<dbReference type="InterPro" id="IPR020841">
    <property type="entry name" value="PKS_Beta-ketoAc_synthase_dom"/>
</dbReference>
<protein>
    <submittedName>
        <fullName evidence="9">Putative polyketide synthase</fullName>
    </submittedName>
</protein>
<comment type="caution">
    <text evidence="9">The sequence shown here is derived from an EMBL/GenBank/DDBJ whole genome shotgun (WGS) entry which is preliminary data.</text>
</comment>
<dbReference type="Pfam" id="PF08659">
    <property type="entry name" value="KR"/>
    <property type="match status" value="1"/>
</dbReference>
<dbReference type="Gene3D" id="3.30.70.3290">
    <property type="match status" value="1"/>
</dbReference>
<keyword evidence="4" id="KW-0808">Transferase</keyword>
<keyword evidence="10" id="KW-1185">Reference proteome</keyword>
<dbReference type="EMBL" id="LODT01000039">
    <property type="protein sequence ID" value="KYQ89648.1"/>
    <property type="molecule type" value="Genomic_DNA"/>
</dbReference>
<dbReference type="InterPro" id="IPR016039">
    <property type="entry name" value="Thiolase-like"/>
</dbReference>
<dbReference type="Pfam" id="PF21089">
    <property type="entry name" value="PKS_DH_N"/>
    <property type="match status" value="1"/>
</dbReference>
<dbReference type="PROSITE" id="PS52019">
    <property type="entry name" value="PKS_MFAS_DH"/>
    <property type="match status" value="1"/>
</dbReference>
<dbReference type="SUPFAM" id="SSF52151">
    <property type="entry name" value="FabD/lysophospholipase-like"/>
    <property type="match status" value="1"/>
</dbReference>
<dbReference type="InParanoid" id="A0A151Z6T6"/>
<feature type="region of interest" description="C-terminal hotdog fold" evidence="5">
    <location>
        <begin position="1062"/>
        <end position="1207"/>
    </location>
</feature>
<evidence type="ECO:0000256" key="3">
    <source>
        <dbReference type="ARBA" id="ARBA00022553"/>
    </source>
</evidence>
<dbReference type="Pfam" id="PF02801">
    <property type="entry name" value="Ketoacyl-synt_C"/>
    <property type="match status" value="1"/>
</dbReference>
<dbReference type="InterPro" id="IPR001227">
    <property type="entry name" value="Ac_transferase_dom_sf"/>
</dbReference>
<dbReference type="SMART" id="SM00825">
    <property type="entry name" value="PKS_KS"/>
    <property type="match status" value="1"/>
</dbReference>
<dbReference type="InterPro" id="IPR050444">
    <property type="entry name" value="Polyketide_Synthase"/>
</dbReference>
<dbReference type="PANTHER" id="PTHR45681">
    <property type="entry name" value="POLYKETIDE SYNTHASE 44-RELATED"/>
    <property type="match status" value="1"/>
</dbReference>
<dbReference type="Gene3D" id="3.90.180.10">
    <property type="entry name" value="Medium-chain alcohol dehydrogenases, catalytic domain"/>
    <property type="match status" value="1"/>
</dbReference>